<keyword evidence="12" id="KW-0067">ATP-binding</keyword>
<dbReference type="Pfam" id="PF01068">
    <property type="entry name" value="DNA_ligase_A_M"/>
    <property type="match status" value="1"/>
</dbReference>
<keyword evidence="8" id="KW-0547">Nucleotide-binding</keyword>
<protein>
    <recommendedName>
        <fullName evidence="2">DNA ligase (ATP)</fullName>
        <ecNumber evidence="2">6.5.1.1</ecNumber>
    </recommendedName>
    <alternativeName>
        <fullName evidence="19">NHEJ DNA polymerase</fullName>
    </alternativeName>
</protein>
<evidence type="ECO:0000256" key="3">
    <source>
        <dbReference type="ARBA" id="ARBA00022598"/>
    </source>
</evidence>
<comment type="catalytic activity">
    <reaction evidence="20">
        <text>ATP + (deoxyribonucleotide)n-3'-hydroxyl + 5'-phospho-(deoxyribonucleotide)m = (deoxyribonucleotide)n+m + AMP + diphosphate.</text>
        <dbReference type="EC" id="6.5.1.1"/>
    </reaction>
</comment>
<dbReference type="NCBIfam" id="TIGR02777">
    <property type="entry name" value="LigD_PE_dom"/>
    <property type="match status" value="1"/>
</dbReference>
<sequence>MIQKHDARRLHYDLRLELGGTMMSWAIPKGPSYDPATKRLAVQVEDHPMSYNDFEGRIPDGEYGAGDVLIWDRGTYEPVLDKKAPSLEAMRDKGHFHLRFAGEKLQGGWHLVRTKGRLQATRADHPQWLFFKAHDETADPALDIVTSRPESVASGRSATRGPGRVTSSPLGQSPRELLLAMGDVSRATNGPIVGDGSHYLFEVKFDGYRLLAGKTGSDVRLFSRKSNDWTDKFSIIAAAIARLPARELVLDGEACVVDDQGRPSFEALQRWLAGDEPDAHIAFAAFDLLWLDGRDLRKRPIEERRELLKGLLATAKPPLSFSSAMTGKVDELLAAAKNAGLEGLIAKRKGSLYTAGPTSNWVKLKFELRQDCVIGGYLPLKGAEVVGALLVGVYDEKGGSLVYAGRVGSGFDDRTRAHLAHLLDGMRVKAPKMAHVPKLPSPRFCEPRLVCEAALGEWTRDGIMRFPRFIGMREDKAPEECLREDGARSESFSDAEGDDEGAGTARRERATGRKVALSNPDKVLYPRDGITKQDIYDYYTDIAEVMLPHLRGRPIHMQRWPHGIDDEEWFQHRLPPKAPEYVRRIPFSKDKAPWYRLAEKGAVKERIVVENLETLQWLANLAALTLHQWASHAPPEATTPTQVHRALAQADYVVIDLDPGESTRWDEVIQIAHAVRTLLEALALVSVVKTSGKRGLHVIVPLARGPSHDDAVAFAEQIARAVAKVMPAIATVERIKEKRRGRLYVDYGQNGGGRTIVSPYTLRAADRAPVSAPLRWDEVTDKLDPKAFNLRTLRDRIAKYGDLLAPCLEPTQTLPALG</sequence>
<dbReference type="InterPro" id="IPR052171">
    <property type="entry name" value="NHEJ_LigD"/>
</dbReference>
<dbReference type="InterPro" id="IPR012310">
    <property type="entry name" value="DNA_ligase_ATP-dep_cent"/>
</dbReference>
<dbReference type="CDD" id="cd07971">
    <property type="entry name" value="OBF_DNA_ligase_LigD"/>
    <property type="match status" value="1"/>
</dbReference>
<dbReference type="NCBIfam" id="TIGR02776">
    <property type="entry name" value="NHEJ_ligase_prk"/>
    <property type="match status" value="1"/>
</dbReference>
<dbReference type="Pfam" id="PF04679">
    <property type="entry name" value="DNA_ligase_A_C"/>
    <property type="match status" value="1"/>
</dbReference>
<keyword evidence="7" id="KW-0479">Metal-binding</keyword>
<dbReference type="InterPro" id="IPR014143">
    <property type="entry name" value="NHEJ_ligase_prk"/>
</dbReference>
<keyword evidence="16" id="KW-0234">DNA repair</keyword>
<dbReference type="EC" id="6.5.1.1" evidence="2"/>
<keyword evidence="11" id="KW-0269">Exonuclease</keyword>
<evidence type="ECO:0000256" key="10">
    <source>
        <dbReference type="ARBA" id="ARBA00022801"/>
    </source>
</evidence>
<dbReference type="Gene3D" id="3.90.920.10">
    <property type="entry name" value="DNA primase, PRIM domain"/>
    <property type="match status" value="1"/>
</dbReference>
<dbReference type="NCBIfam" id="TIGR02778">
    <property type="entry name" value="ligD_pol"/>
    <property type="match status" value="1"/>
</dbReference>
<evidence type="ECO:0000256" key="15">
    <source>
        <dbReference type="ARBA" id="ARBA00023172"/>
    </source>
</evidence>
<dbReference type="CDD" id="cd04861">
    <property type="entry name" value="LigD_Pol_like"/>
    <property type="match status" value="1"/>
</dbReference>
<keyword evidence="5" id="KW-0548">Nucleotidyltransferase</keyword>
<evidence type="ECO:0000313" key="23">
    <source>
        <dbReference type="EMBL" id="WXB18872.1"/>
    </source>
</evidence>
<dbReference type="InterPro" id="IPR012309">
    <property type="entry name" value="DNA_ligase_ATP-dep_C"/>
</dbReference>
<keyword evidence="24" id="KW-1185">Reference proteome</keyword>
<keyword evidence="10" id="KW-0378">Hydrolase</keyword>
<dbReference type="PROSITE" id="PS50160">
    <property type="entry name" value="DNA_LIGASE_A3"/>
    <property type="match status" value="1"/>
</dbReference>
<keyword evidence="14" id="KW-0238">DNA-binding</keyword>
<dbReference type="PANTHER" id="PTHR42705:SF2">
    <property type="entry name" value="BIFUNCTIONAL NON-HOMOLOGOUS END JOINING PROTEIN LIGD"/>
    <property type="match status" value="1"/>
</dbReference>
<dbReference type="EMBL" id="CP089984">
    <property type="protein sequence ID" value="WXB18872.1"/>
    <property type="molecule type" value="Genomic_DNA"/>
</dbReference>
<feature type="domain" description="ATP-dependent DNA ligase family profile" evidence="22">
    <location>
        <begin position="274"/>
        <end position="398"/>
    </location>
</feature>
<feature type="region of interest" description="Disordered" evidence="21">
    <location>
        <begin position="148"/>
        <end position="171"/>
    </location>
</feature>
<evidence type="ECO:0000256" key="4">
    <source>
        <dbReference type="ARBA" id="ARBA00022679"/>
    </source>
</evidence>
<dbReference type="InterPro" id="IPR014146">
    <property type="entry name" value="LigD_ligase_dom"/>
</dbReference>
<dbReference type="InterPro" id="IPR014144">
    <property type="entry name" value="LigD_PE_domain"/>
</dbReference>
<evidence type="ECO:0000259" key="22">
    <source>
        <dbReference type="PROSITE" id="PS50160"/>
    </source>
</evidence>
<organism evidence="23 24">
    <name type="scientific">Pendulispora albinea</name>
    <dbReference type="NCBI Taxonomy" id="2741071"/>
    <lineage>
        <taxon>Bacteria</taxon>
        <taxon>Pseudomonadati</taxon>
        <taxon>Myxococcota</taxon>
        <taxon>Myxococcia</taxon>
        <taxon>Myxococcales</taxon>
        <taxon>Sorangiineae</taxon>
        <taxon>Pendulisporaceae</taxon>
        <taxon>Pendulispora</taxon>
    </lineage>
</organism>
<evidence type="ECO:0000313" key="24">
    <source>
        <dbReference type="Proteomes" id="UP001370348"/>
    </source>
</evidence>
<evidence type="ECO:0000256" key="11">
    <source>
        <dbReference type="ARBA" id="ARBA00022839"/>
    </source>
</evidence>
<keyword evidence="17" id="KW-0464">Manganese</keyword>
<dbReference type="SUPFAM" id="SSF56091">
    <property type="entry name" value="DNA ligase/mRNA capping enzyme, catalytic domain"/>
    <property type="match status" value="1"/>
</dbReference>
<evidence type="ECO:0000256" key="13">
    <source>
        <dbReference type="ARBA" id="ARBA00022932"/>
    </source>
</evidence>
<dbReference type="Pfam" id="PF13298">
    <property type="entry name" value="LigD_N"/>
    <property type="match status" value="1"/>
</dbReference>
<evidence type="ECO:0000256" key="9">
    <source>
        <dbReference type="ARBA" id="ARBA00022763"/>
    </source>
</evidence>
<evidence type="ECO:0000256" key="19">
    <source>
        <dbReference type="ARBA" id="ARBA00029943"/>
    </source>
</evidence>
<keyword evidence="6" id="KW-0540">Nuclease</keyword>
<evidence type="ECO:0000256" key="6">
    <source>
        <dbReference type="ARBA" id="ARBA00022722"/>
    </source>
</evidence>
<evidence type="ECO:0000256" key="8">
    <source>
        <dbReference type="ARBA" id="ARBA00022741"/>
    </source>
</evidence>
<dbReference type="InterPro" id="IPR014145">
    <property type="entry name" value="LigD_pol_dom"/>
</dbReference>
<comment type="cofactor">
    <cofactor evidence="1">
        <name>Mn(2+)</name>
        <dbReference type="ChEBI" id="CHEBI:29035"/>
    </cofactor>
</comment>
<keyword evidence="18" id="KW-0511">Multifunctional enzyme</keyword>
<evidence type="ECO:0000256" key="7">
    <source>
        <dbReference type="ARBA" id="ARBA00022723"/>
    </source>
</evidence>
<keyword evidence="3 23" id="KW-0436">Ligase</keyword>
<reference evidence="23 24" key="1">
    <citation type="submission" date="2021-12" db="EMBL/GenBank/DDBJ databases">
        <title>Discovery of the Pendulisporaceae a myxobacterial family with distinct sporulation behavior and unique specialized metabolism.</title>
        <authorList>
            <person name="Garcia R."/>
            <person name="Popoff A."/>
            <person name="Bader C.D."/>
            <person name="Loehr J."/>
            <person name="Walesch S."/>
            <person name="Walt C."/>
            <person name="Boldt J."/>
            <person name="Bunk B."/>
            <person name="Haeckl F.J.F.P.J."/>
            <person name="Gunesch A.P."/>
            <person name="Birkelbach J."/>
            <person name="Nuebel U."/>
            <person name="Pietschmann T."/>
            <person name="Bach T."/>
            <person name="Mueller R."/>
        </authorList>
    </citation>
    <scope>NUCLEOTIDE SEQUENCE [LARGE SCALE GENOMIC DNA]</scope>
    <source>
        <strain evidence="23 24">MSr11954</strain>
    </source>
</reference>
<evidence type="ECO:0000256" key="2">
    <source>
        <dbReference type="ARBA" id="ARBA00012727"/>
    </source>
</evidence>
<gene>
    <name evidence="23" type="primary">ligD</name>
    <name evidence="23" type="ORF">LZC94_16745</name>
</gene>
<evidence type="ECO:0000256" key="1">
    <source>
        <dbReference type="ARBA" id="ARBA00001936"/>
    </source>
</evidence>
<keyword evidence="9" id="KW-0227">DNA damage</keyword>
<dbReference type="NCBIfam" id="TIGR02779">
    <property type="entry name" value="NHEJ_ligase_lig"/>
    <property type="match status" value="1"/>
</dbReference>
<evidence type="ECO:0000256" key="20">
    <source>
        <dbReference type="ARBA" id="ARBA00034003"/>
    </source>
</evidence>
<dbReference type="Pfam" id="PF21686">
    <property type="entry name" value="LigD_Prim-Pol"/>
    <property type="match status" value="1"/>
</dbReference>
<keyword evidence="15" id="KW-0233">DNA recombination</keyword>
<dbReference type="Gene3D" id="2.40.50.140">
    <property type="entry name" value="Nucleic acid-binding proteins"/>
    <property type="match status" value="1"/>
</dbReference>
<dbReference type="InterPro" id="IPR012340">
    <property type="entry name" value="NA-bd_OB-fold"/>
</dbReference>
<feature type="region of interest" description="Disordered" evidence="21">
    <location>
        <begin position="481"/>
        <end position="513"/>
    </location>
</feature>
<evidence type="ECO:0000256" key="12">
    <source>
        <dbReference type="ARBA" id="ARBA00022840"/>
    </source>
</evidence>
<name>A0ABZ2M8P8_9BACT</name>
<dbReference type="Proteomes" id="UP001370348">
    <property type="component" value="Chromosome"/>
</dbReference>
<evidence type="ECO:0000256" key="5">
    <source>
        <dbReference type="ARBA" id="ARBA00022695"/>
    </source>
</evidence>
<evidence type="ECO:0000256" key="17">
    <source>
        <dbReference type="ARBA" id="ARBA00023211"/>
    </source>
</evidence>
<evidence type="ECO:0000256" key="18">
    <source>
        <dbReference type="ARBA" id="ARBA00023268"/>
    </source>
</evidence>
<evidence type="ECO:0000256" key="21">
    <source>
        <dbReference type="SAM" id="MobiDB-lite"/>
    </source>
</evidence>
<dbReference type="Gene3D" id="3.30.1490.70">
    <property type="match status" value="1"/>
</dbReference>
<accession>A0ABZ2M8P8</accession>
<keyword evidence="13" id="KW-0239">DNA-directed DNA polymerase</keyword>
<dbReference type="GO" id="GO:0003910">
    <property type="term" value="F:DNA ligase (ATP) activity"/>
    <property type="evidence" value="ECO:0007669"/>
    <property type="project" value="UniProtKB-EC"/>
</dbReference>
<dbReference type="Gene3D" id="3.30.470.30">
    <property type="entry name" value="DNA ligase/mRNA capping enzyme"/>
    <property type="match status" value="1"/>
</dbReference>
<evidence type="ECO:0000256" key="14">
    <source>
        <dbReference type="ARBA" id="ARBA00023125"/>
    </source>
</evidence>
<dbReference type="PANTHER" id="PTHR42705">
    <property type="entry name" value="BIFUNCTIONAL NON-HOMOLOGOUS END JOINING PROTEIN LIGD"/>
    <property type="match status" value="1"/>
</dbReference>
<dbReference type="SUPFAM" id="SSF50249">
    <property type="entry name" value="Nucleic acid-binding proteins"/>
    <property type="match status" value="1"/>
</dbReference>
<dbReference type="CDD" id="cd07906">
    <property type="entry name" value="Adenylation_DNA_ligase_LigD_LigC"/>
    <property type="match status" value="1"/>
</dbReference>
<evidence type="ECO:0000256" key="16">
    <source>
        <dbReference type="ARBA" id="ARBA00023204"/>
    </source>
</evidence>
<proteinExistence type="predicted"/>
<keyword evidence="4" id="KW-0808">Transferase</keyword>